<dbReference type="EMBL" id="CP001616">
    <property type="protein sequence ID" value="ACQ92214.1"/>
    <property type="molecule type" value="Genomic_DNA"/>
</dbReference>
<dbReference type="InterPro" id="IPR005248">
    <property type="entry name" value="NadD/NMNAT"/>
</dbReference>
<dbReference type="Proteomes" id="UP000009073">
    <property type="component" value="Chromosome"/>
</dbReference>
<organism evidence="16 17">
    <name type="scientific">Tolumonas auensis (strain DSM 9187 / NBRC 110442 / TA 4)</name>
    <dbReference type="NCBI Taxonomy" id="595494"/>
    <lineage>
        <taxon>Bacteria</taxon>
        <taxon>Pseudomonadati</taxon>
        <taxon>Pseudomonadota</taxon>
        <taxon>Gammaproteobacteria</taxon>
        <taxon>Aeromonadales</taxon>
        <taxon>Aeromonadaceae</taxon>
        <taxon>Tolumonas</taxon>
    </lineage>
</organism>
<reference evidence="17" key="1">
    <citation type="submission" date="2009-05" db="EMBL/GenBank/DDBJ databases">
        <title>Complete sequence of Tolumonas auensis DSM 9187.</title>
        <authorList>
            <consortium name="US DOE Joint Genome Institute"/>
            <person name="Lucas S."/>
            <person name="Copeland A."/>
            <person name="Lapidus A."/>
            <person name="Glavina del Rio T."/>
            <person name="Tice H."/>
            <person name="Bruce D."/>
            <person name="Goodwin L."/>
            <person name="Pitluck S."/>
            <person name="Chertkov O."/>
            <person name="Brettin T."/>
            <person name="Detter J.C."/>
            <person name="Han C."/>
            <person name="Larimer F."/>
            <person name="Land M."/>
            <person name="Hauser L."/>
            <person name="Kyrpides N."/>
            <person name="Mikhailova N."/>
            <person name="Spring S."/>
            <person name="Beller H."/>
        </authorList>
    </citation>
    <scope>NUCLEOTIDE SEQUENCE [LARGE SCALE GENOMIC DNA]</scope>
    <source>
        <strain evidence="17">DSM 9187 / TA4</strain>
    </source>
</reference>
<evidence type="ECO:0000256" key="4">
    <source>
        <dbReference type="ARBA" id="ARBA00012389"/>
    </source>
</evidence>
<comment type="similarity">
    <text evidence="3">Belongs to the NadD family.</text>
</comment>
<evidence type="ECO:0000256" key="14">
    <source>
        <dbReference type="ARBA" id="ARBA00048721"/>
    </source>
</evidence>
<dbReference type="eggNOG" id="COG1057">
    <property type="taxonomic scope" value="Bacteria"/>
</dbReference>
<dbReference type="GO" id="GO:0005524">
    <property type="term" value="F:ATP binding"/>
    <property type="evidence" value="ECO:0007669"/>
    <property type="project" value="UniProtKB-KW"/>
</dbReference>
<dbReference type="STRING" id="595494.Tola_0585"/>
<protein>
    <recommendedName>
        <fullName evidence="4">nicotinate-nucleotide adenylyltransferase</fullName>
        <ecNumber evidence="4">2.7.7.18</ecNumber>
    </recommendedName>
    <alternativeName>
        <fullName evidence="13">Deamido-NAD(+) diphosphorylase</fullName>
    </alternativeName>
    <alternativeName>
        <fullName evidence="12">Deamido-NAD(+) pyrophosphorylase</fullName>
    </alternativeName>
    <alternativeName>
        <fullName evidence="11">Nicotinate mononucleotide adenylyltransferase</fullName>
    </alternativeName>
</protein>
<dbReference type="InterPro" id="IPR014729">
    <property type="entry name" value="Rossmann-like_a/b/a_fold"/>
</dbReference>
<dbReference type="RefSeq" id="WP_012728813.1">
    <property type="nucleotide sequence ID" value="NC_012691.1"/>
</dbReference>
<dbReference type="Pfam" id="PF01467">
    <property type="entry name" value="CTP_transf_like"/>
    <property type="match status" value="1"/>
</dbReference>
<dbReference type="PANTHER" id="PTHR39321:SF3">
    <property type="entry name" value="PHOSPHOPANTETHEINE ADENYLYLTRANSFERASE"/>
    <property type="match status" value="1"/>
</dbReference>
<evidence type="ECO:0000256" key="7">
    <source>
        <dbReference type="ARBA" id="ARBA00022695"/>
    </source>
</evidence>
<sequence length="176" mass="19873">MSRIAVMGSAFNPPSLGHKDVVEQALTQCDQVWLVPAFRHAWGKNMAPYEYRCQMVKLFTQDLADPRVSMHAIEHKIATDKPVYSFDLLEALQAQLRPEDQLFLVIGPDNAAAFDKFYRADDIRHRWQLLVVKERVSVRSTKIRAALQHHKPVSAMTTPGVAAFLATHPMYGEASS</sequence>
<evidence type="ECO:0000256" key="6">
    <source>
        <dbReference type="ARBA" id="ARBA00022679"/>
    </source>
</evidence>
<dbReference type="CDD" id="cd02165">
    <property type="entry name" value="NMNAT"/>
    <property type="match status" value="1"/>
</dbReference>
<dbReference type="EC" id="2.7.7.18" evidence="4"/>
<evidence type="ECO:0000256" key="2">
    <source>
        <dbReference type="ARBA" id="ARBA00005019"/>
    </source>
</evidence>
<gene>
    <name evidence="16" type="ordered locus">Tola_0585</name>
</gene>
<evidence type="ECO:0000256" key="9">
    <source>
        <dbReference type="ARBA" id="ARBA00022840"/>
    </source>
</evidence>
<evidence type="ECO:0000313" key="17">
    <source>
        <dbReference type="Proteomes" id="UP000009073"/>
    </source>
</evidence>
<keyword evidence="7" id="KW-0548">Nucleotidyltransferase</keyword>
<evidence type="ECO:0000259" key="15">
    <source>
        <dbReference type="Pfam" id="PF01467"/>
    </source>
</evidence>
<evidence type="ECO:0000256" key="5">
    <source>
        <dbReference type="ARBA" id="ARBA00022642"/>
    </source>
</evidence>
<dbReference type="InterPro" id="IPR004821">
    <property type="entry name" value="Cyt_trans-like"/>
</dbReference>
<evidence type="ECO:0000256" key="1">
    <source>
        <dbReference type="ARBA" id="ARBA00002324"/>
    </source>
</evidence>
<comment type="pathway">
    <text evidence="2">Cofactor biosynthesis; NAD(+) biosynthesis; deamido-NAD(+) from nicotinate D-ribonucleotide: step 1/1.</text>
</comment>
<evidence type="ECO:0000256" key="8">
    <source>
        <dbReference type="ARBA" id="ARBA00022741"/>
    </source>
</evidence>
<keyword evidence="5" id="KW-0662">Pyridine nucleotide biosynthesis</keyword>
<keyword evidence="6 16" id="KW-0808">Transferase</keyword>
<proteinExistence type="inferred from homology"/>
<dbReference type="Gene3D" id="3.40.50.620">
    <property type="entry name" value="HUPs"/>
    <property type="match status" value="1"/>
</dbReference>
<keyword evidence="9" id="KW-0067">ATP-binding</keyword>
<dbReference type="GO" id="GO:0009435">
    <property type="term" value="P:NAD+ biosynthetic process"/>
    <property type="evidence" value="ECO:0007669"/>
    <property type="project" value="UniProtKB-UniPathway"/>
</dbReference>
<dbReference type="UniPathway" id="UPA00253">
    <property type="reaction ID" value="UER00332"/>
</dbReference>
<evidence type="ECO:0000256" key="12">
    <source>
        <dbReference type="ARBA" id="ARBA00033140"/>
    </source>
</evidence>
<accession>C4LAL0</accession>
<dbReference type="OrthoDB" id="5295945at2"/>
<evidence type="ECO:0000256" key="10">
    <source>
        <dbReference type="ARBA" id="ARBA00023027"/>
    </source>
</evidence>
<dbReference type="AlphaFoldDB" id="C4LAL0"/>
<feature type="domain" description="Cytidyltransferase-like" evidence="15">
    <location>
        <begin position="8"/>
        <end position="144"/>
    </location>
</feature>
<dbReference type="NCBIfam" id="NF006479">
    <property type="entry name" value="PRK08887.1"/>
    <property type="match status" value="1"/>
</dbReference>
<evidence type="ECO:0000313" key="16">
    <source>
        <dbReference type="EMBL" id="ACQ92214.1"/>
    </source>
</evidence>
<keyword evidence="17" id="KW-1185">Reference proteome</keyword>
<keyword evidence="10" id="KW-0520">NAD</keyword>
<dbReference type="GO" id="GO:0004515">
    <property type="term" value="F:nicotinate-nucleotide adenylyltransferase activity"/>
    <property type="evidence" value="ECO:0007669"/>
    <property type="project" value="UniProtKB-EC"/>
</dbReference>
<evidence type="ECO:0000256" key="13">
    <source>
        <dbReference type="ARBA" id="ARBA00033353"/>
    </source>
</evidence>
<dbReference type="KEGG" id="tau:Tola_0585"/>
<dbReference type="HOGENOM" id="CLU_125457_0_0_6"/>
<reference evidence="16 17" key="2">
    <citation type="journal article" date="2011" name="Stand. Genomic Sci.">
        <title>Complete genome sequence of Tolumonas auensis type strain (TA 4).</title>
        <authorList>
            <person name="Chertkov O."/>
            <person name="Copeland A."/>
            <person name="Lucas S."/>
            <person name="Lapidus A."/>
            <person name="Berry K.W."/>
            <person name="Detter J.C."/>
            <person name="Del Rio T.G."/>
            <person name="Hammon N."/>
            <person name="Dalin E."/>
            <person name="Tice H."/>
            <person name="Pitluck S."/>
            <person name="Richardson P."/>
            <person name="Bruce D."/>
            <person name="Goodwin L."/>
            <person name="Han C."/>
            <person name="Tapia R."/>
            <person name="Saunders E."/>
            <person name="Schmutz J."/>
            <person name="Brettin T."/>
            <person name="Larimer F."/>
            <person name="Land M."/>
            <person name="Hauser L."/>
            <person name="Spring S."/>
            <person name="Rohde M."/>
            <person name="Kyrpides N.C."/>
            <person name="Ivanova N."/>
            <person name="Goker M."/>
            <person name="Beller H.R."/>
            <person name="Klenk H.P."/>
            <person name="Woyke T."/>
        </authorList>
    </citation>
    <scope>NUCLEOTIDE SEQUENCE [LARGE SCALE GENOMIC DNA]</scope>
    <source>
        <strain evidence="17">DSM 9187 / TA4</strain>
    </source>
</reference>
<dbReference type="PANTHER" id="PTHR39321">
    <property type="entry name" value="NICOTINATE-NUCLEOTIDE ADENYLYLTRANSFERASE-RELATED"/>
    <property type="match status" value="1"/>
</dbReference>
<evidence type="ECO:0000256" key="11">
    <source>
        <dbReference type="ARBA" id="ARBA00031253"/>
    </source>
</evidence>
<evidence type="ECO:0000256" key="3">
    <source>
        <dbReference type="ARBA" id="ARBA00009014"/>
    </source>
</evidence>
<keyword evidence="8" id="KW-0547">Nucleotide-binding</keyword>
<dbReference type="SUPFAM" id="SSF52374">
    <property type="entry name" value="Nucleotidylyl transferase"/>
    <property type="match status" value="1"/>
</dbReference>
<comment type="catalytic activity">
    <reaction evidence="14">
        <text>nicotinate beta-D-ribonucleotide + ATP + H(+) = deamido-NAD(+) + diphosphate</text>
        <dbReference type="Rhea" id="RHEA:22860"/>
        <dbReference type="ChEBI" id="CHEBI:15378"/>
        <dbReference type="ChEBI" id="CHEBI:30616"/>
        <dbReference type="ChEBI" id="CHEBI:33019"/>
        <dbReference type="ChEBI" id="CHEBI:57502"/>
        <dbReference type="ChEBI" id="CHEBI:58437"/>
        <dbReference type="EC" id="2.7.7.18"/>
    </reaction>
</comment>
<name>C4LAL0_TOLAT</name>
<comment type="function">
    <text evidence="1">Catalyzes the reversible adenylation of nicotinate mononucleotide (NaMN) to nicotinic acid adenine dinucleotide (NaAD).</text>
</comment>